<accession>G5ID29</accession>
<dbReference type="PRINTS" id="PR00300">
    <property type="entry name" value="CLPPROTEASEA"/>
</dbReference>
<keyword evidence="5" id="KW-1185">Reference proteome</keyword>
<organism evidence="4 5">
    <name type="scientific">Hungatella hathewayi WAL-18680</name>
    <dbReference type="NCBI Taxonomy" id="742737"/>
    <lineage>
        <taxon>Bacteria</taxon>
        <taxon>Bacillati</taxon>
        <taxon>Bacillota</taxon>
        <taxon>Clostridia</taxon>
        <taxon>Lachnospirales</taxon>
        <taxon>Lachnospiraceae</taxon>
        <taxon>Hungatella</taxon>
    </lineage>
</organism>
<dbReference type="PATRIC" id="fig|742737.3.peg.1416"/>
<dbReference type="Gene3D" id="3.40.50.300">
    <property type="entry name" value="P-loop containing nucleotide triphosphate hydrolases"/>
    <property type="match status" value="1"/>
</dbReference>
<dbReference type="PANTHER" id="PTHR11638">
    <property type="entry name" value="ATP-DEPENDENT CLP PROTEASE"/>
    <property type="match status" value="1"/>
</dbReference>
<dbReference type="SMART" id="SM00382">
    <property type="entry name" value="AAA"/>
    <property type="match status" value="1"/>
</dbReference>
<dbReference type="GO" id="GO:0016887">
    <property type="term" value="F:ATP hydrolysis activity"/>
    <property type="evidence" value="ECO:0007669"/>
    <property type="project" value="InterPro"/>
</dbReference>
<dbReference type="InterPro" id="IPR003959">
    <property type="entry name" value="ATPase_AAA_core"/>
</dbReference>
<dbReference type="RefSeq" id="WP_006779387.1">
    <property type="nucleotide sequence ID" value="NZ_CP040506.1"/>
</dbReference>
<dbReference type="InterPro" id="IPR003593">
    <property type="entry name" value="AAA+_ATPase"/>
</dbReference>
<feature type="domain" description="AAA+ ATPase" evidence="3">
    <location>
        <begin position="161"/>
        <end position="302"/>
    </location>
</feature>
<sequence>MNNKIYIYIGSKKDFEKFLDEKIPEGDDIAYFMELIKDYNANLRQQHAYLHGTIDVKNLIVHADDYASVFEHVIQNFITIVTTNHDVDTTFLHNPPKRVIDALRVSYADNIEYEGTEYKDIDREVLKEIWQNLSANIVGQSKAKREILSNLFRLCNKAYKKPVVIMFLGDSGIGKTETAKVISKVLGGNLLRVQFSMMQTAEGYNYVFGSEHSKSSFAKDLMSRESNIVLIDEFDKVNPNFYNAFYQMFDEGVYVDTNYRVDLSRCIFICTSNFMSQEDVIRSMGMPIFSRFDDFILFEYLSLSEKEMILDNIYQSYLENFTTDEKSLIENSDIYEWHKDNLSRFKNVRIIKSRVEKAINDLLVDKIVLD</sequence>
<dbReference type="HOGENOM" id="CLU_062794_1_0_9"/>
<name>G5ID29_9FIRM</name>
<dbReference type="OrthoDB" id="9783370at2"/>
<gene>
    <name evidence="4" type="ORF">HMPREF9473_01403</name>
</gene>
<dbReference type="EMBL" id="ADLN01000014">
    <property type="protein sequence ID" value="EHI60594.1"/>
    <property type="molecule type" value="Genomic_DNA"/>
</dbReference>
<dbReference type="AlphaFoldDB" id="G5ID29"/>
<dbReference type="GO" id="GO:0005737">
    <property type="term" value="C:cytoplasm"/>
    <property type="evidence" value="ECO:0007669"/>
    <property type="project" value="TreeGrafter"/>
</dbReference>
<dbReference type="Proteomes" id="UP000005384">
    <property type="component" value="Unassembled WGS sequence"/>
</dbReference>
<comment type="caution">
    <text evidence="4">The sequence shown here is derived from an EMBL/GenBank/DDBJ whole genome shotgun (WGS) entry which is preliminary data.</text>
</comment>
<dbReference type="PANTHER" id="PTHR11638:SF18">
    <property type="entry name" value="HEAT SHOCK PROTEIN 104"/>
    <property type="match status" value="1"/>
</dbReference>
<evidence type="ECO:0000256" key="1">
    <source>
        <dbReference type="ARBA" id="ARBA00022741"/>
    </source>
</evidence>
<dbReference type="InterPro" id="IPR001270">
    <property type="entry name" value="ClpA/B"/>
</dbReference>
<keyword evidence="1" id="KW-0547">Nucleotide-binding</keyword>
<evidence type="ECO:0000313" key="4">
    <source>
        <dbReference type="EMBL" id="EHI60594.1"/>
    </source>
</evidence>
<evidence type="ECO:0000256" key="2">
    <source>
        <dbReference type="ARBA" id="ARBA00022840"/>
    </source>
</evidence>
<proteinExistence type="predicted"/>
<dbReference type="InterPro" id="IPR050130">
    <property type="entry name" value="ClpA_ClpB"/>
</dbReference>
<dbReference type="GO" id="GO:0005524">
    <property type="term" value="F:ATP binding"/>
    <property type="evidence" value="ECO:0007669"/>
    <property type="project" value="UniProtKB-KW"/>
</dbReference>
<reference evidence="4 5" key="1">
    <citation type="submission" date="2011-08" db="EMBL/GenBank/DDBJ databases">
        <title>The Genome Sequence of Clostridium hathewayi WAL-18680.</title>
        <authorList>
            <consortium name="The Broad Institute Genome Sequencing Platform"/>
            <person name="Earl A."/>
            <person name="Ward D."/>
            <person name="Feldgarden M."/>
            <person name="Gevers D."/>
            <person name="Finegold S.M."/>
            <person name="Summanen P.H."/>
            <person name="Molitoris D.R."/>
            <person name="Song M."/>
            <person name="Daigneault M."/>
            <person name="Allen-Vercoe E."/>
            <person name="Young S.K."/>
            <person name="Zeng Q."/>
            <person name="Gargeya S."/>
            <person name="Fitzgerald M."/>
            <person name="Haas B."/>
            <person name="Abouelleil A."/>
            <person name="Alvarado L."/>
            <person name="Arachchi H.M."/>
            <person name="Berlin A."/>
            <person name="Brown A."/>
            <person name="Chapman S.B."/>
            <person name="Chen Z."/>
            <person name="Dunbar C."/>
            <person name="Freedman E."/>
            <person name="Gearin G."/>
            <person name="Gellesch M."/>
            <person name="Goldberg J."/>
            <person name="Griggs A."/>
            <person name="Gujja S."/>
            <person name="Heiman D."/>
            <person name="Howarth C."/>
            <person name="Larson L."/>
            <person name="Lui A."/>
            <person name="MacDonald P.J.P."/>
            <person name="Montmayeur A."/>
            <person name="Murphy C."/>
            <person name="Neiman D."/>
            <person name="Pearson M."/>
            <person name="Priest M."/>
            <person name="Roberts A."/>
            <person name="Saif S."/>
            <person name="Shea T."/>
            <person name="Shenoy N."/>
            <person name="Sisk P."/>
            <person name="Stolte C."/>
            <person name="Sykes S."/>
            <person name="Wortman J."/>
            <person name="Nusbaum C."/>
            <person name="Birren B."/>
        </authorList>
    </citation>
    <scope>NUCLEOTIDE SEQUENCE [LARGE SCALE GENOMIC DNA]</scope>
    <source>
        <strain evidence="4 5">WAL-18680</strain>
    </source>
</reference>
<dbReference type="InterPro" id="IPR027417">
    <property type="entry name" value="P-loop_NTPase"/>
</dbReference>
<dbReference type="SUPFAM" id="SSF52540">
    <property type="entry name" value="P-loop containing nucleoside triphosphate hydrolases"/>
    <property type="match status" value="1"/>
</dbReference>
<dbReference type="GO" id="GO:0034605">
    <property type="term" value="P:cellular response to heat"/>
    <property type="evidence" value="ECO:0007669"/>
    <property type="project" value="TreeGrafter"/>
</dbReference>
<evidence type="ECO:0000313" key="5">
    <source>
        <dbReference type="Proteomes" id="UP000005384"/>
    </source>
</evidence>
<dbReference type="Pfam" id="PF07724">
    <property type="entry name" value="AAA_2"/>
    <property type="match status" value="1"/>
</dbReference>
<protein>
    <recommendedName>
        <fullName evidence="3">AAA+ ATPase domain-containing protein</fullName>
    </recommendedName>
</protein>
<evidence type="ECO:0000259" key="3">
    <source>
        <dbReference type="SMART" id="SM00382"/>
    </source>
</evidence>
<keyword evidence="2" id="KW-0067">ATP-binding</keyword>